<evidence type="ECO:0000313" key="7">
    <source>
        <dbReference type="EMBL" id="KAF2033499.1"/>
    </source>
</evidence>
<sequence>MTDFSAWIEKNKLLWTRVYDEVIAPDLQDEWNKRDEAHKKELKQREENQQILFNHIEDVAVTNAHLVADMEQLKQQLRKSSKFASPTNESRPITATGEEATVSAEEHHELAKKYGELSKKYQDLSQKIKYLERKNSAVMQKNKEMKESVRAWQEYADRQSGKQKPKIEAKAGEGRLRLSAIPQIEDIRPHIPSSPRSVATVRTPLSVAEAGRSSPAPIVPLAYSQANAGRASHAPPVPVSDSSGLGQIRSGSITPKPTAPSLVPDQEQLDSHDLPQAAILSSSQTTEDESTERIERRTHLATFDEDDVPQFISARALKRKRGEQTKPGVVHGSSDGTPLKPFQIKAEPGSSPPNIHSLVRNETIDLDLPASTELQTPRHLRRNQSAHSNLTGMFRPSRSGSAPFTQVIKREDTRSRHLDDPPNVHVSLDEHTATDFDIRALSEPSDPVEGVDNVLTHLDPNVITENPNSPPNKRLRRSAQRKQAAHGILSESGEEPPPVDENDARLPPSAVRAKLSRKLHRIKSPQTPATRNYQDSRPVSAKIKAEQNPTPPPSTSWVAQTLAKNRSRNGRLEVYSDDENSRSTDCPQWMMQAPDSRPNVRQPLASPPKKQGRLRDKPLLELKLQDFKPNPAYNQGYTYAFSETVRKRGDRMCLPGCTNPQCCGSTFRTLAEAQAPLPASQEEALLQDYLGEAYEDMKMTQMEPQERQELVLHARTKQLAKEVGKHRQAYERPPTPPGFWRVDFPTTQEQQDDRARAKEQEKKTIQERWLEAQRKGGKWIFRDE</sequence>
<feature type="region of interest" description="Disordered" evidence="5">
    <location>
        <begin position="410"/>
        <end position="430"/>
    </location>
</feature>
<evidence type="ECO:0000259" key="6">
    <source>
        <dbReference type="Pfam" id="PF08573"/>
    </source>
</evidence>
<feature type="region of interest" description="Disordered" evidence="5">
    <location>
        <begin position="458"/>
        <end position="612"/>
    </location>
</feature>
<comment type="caution">
    <text evidence="7">The sequence shown here is derived from an EMBL/GenBank/DDBJ whole genome shotgun (WGS) entry which is preliminary data.</text>
</comment>
<feature type="region of interest" description="Disordered" evidence="5">
    <location>
        <begin position="319"/>
        <end position="338"/>
    </location>
</feature>
<organism evidence="7 8">
    <name type="scientific">Setomelanomma holmii</name>
    <dbReference type="NCBI Taxonomy" id="210430"/>
    <lineage>
        <taxon>Eukaryota</taxon>
        <taxon>Fungi</taxon>
        <taxon>Dikarya</taxon>
        <taxon>Ascomycota</taxon>
        <taxon>Pezizomycotina</taxon>
        <taxon>Dothideomycetes</taxon>
        <taxon>Pleosporomycetidae</taxon>
        <taxon>Pleosporales</taxon>
        <taxon>Pleosporineae</taxon>
        <taxon>Phaeosphaeriaceae</taxon>
        <taxon>Setomelanomma</taxon>
    </lineage>
</organism>
<evidence type="ECO:0000313" key="8">
    <source>
        <dbReference type="Proteomes" id="UP000799777"/>
    </source>
</evidence>
<evidence type="ECO:0000256" key="3">
    <source>
        <dbReference type="ARBA" id="ARBA00023242"/>
    </source>
</evidence>
<protein>
    <submittedName>
        <fullName evidence="7">SAE2-domain-containing protein</fullName>
    </submittedName>
</protein>
<dbReference type="GO" id="GO:0005634">
    <property type="term" value="C:nucleus"/>
    <property type="evidence" value="ECO:0007669"/>
    <property type="project" value="UniProtKB-SubCell"/>
</dbReference>
<feature type="compositionally biased region" description="Acidic residues" evidence="5">
    <location>
        <begin position="492"/>
        <end position="501"/>
    </location>
</feature>
<feature type="compositionally biased region" description="Polar residues" evidence="5">
    <location>
        <begin position="240"/>
        <end position="255"/>
    </location>
</feature>
<feature type="compositionally biased region" description="Polar residues" evidence="5">
    <location>
        <begin position="555"/>
        <end position="564"/>
    </location>
</feature>
<dbReference type="PANTHER" id="PTHR15107:SF0">
    <property type="entry name" value="DNA ENDONUCLEASE ACTIVATOR CTP1 C-TERMINAL DOMAIN-CONTAINING PROTEIN"/>
    <property type="match status" value="1"/>
</dbReference>
<keyword evidence="4" id="KW-0175">Coiled coil</keyword>
<dbReference type="GO" id="GO:0010792">
    <property type="term" value="P:DNA double-strand break processing involved in repair via single-strand annealing"/>
    <property type="evidence" value="ECO:0007669"/>
    <property type="project" value="TreeGrafter"/>
</dbReference>
<dbReference type="Proteomes" id="UP000799777">
    <property type="component" value="Unassembled WGS sequence"/>
</dbReference>
<keyword evidence="3" id="KW-0539">Nucleus</keyword>
<accession>A0A9P4HFW1</accession>
<feature type="domain" description="DNA endonuclease activator Ctp1 C-terminal" evidence="6">
    <location>
        <begin position="640"/>
        <end position="749"/>
    </location>
</feature>
<feature type="coiled-coil region" evidence="4">
    <location>
        <begin position="107"/>
        <end position="141"/>
    </location>
</feature>
<proteinExistence type="predicted"/>
<feature type="region of interest" description="Disordered" evidence="5">
    <location>
        <begin position="722"/>
        <end position="766"/>
    </location>
</feature>
<name>A0A9P4HFW1_9PLEO</name>
<evidence type="ECO:0000256" key="1">
    <source>
        <dbReference type="ARBA" id="ARBA00004123"/>
    </source>
</evidence>
<dbReference type="InterPro" id="IPR033316">
    <property type="entry name" value="RBBP8-like"/>
</dbReference>
<evidence type="ECO:0000256" key="4">
    <source>
        <dbReference type="SAM" id="Coils"/>
    </source>
</evidence>
<feature type="compositionally biased region" description="Basic residues" evidence="5">
    <location>
        <begin position="514"/>
        <end position="523"/>
    </location>
</feature>
<keyword evidence="8" id="KW-1185">Reference proteome</keyword>
<dbReference type="GO" id="GO:0003684">
    <property type="term" value="F:damaged DNA binding"/>
    <property type="evidence" value="ECO:0007669"/>
    <property type="project" value="TreeGrafter"/>
</dbReference>
<dbReference type="AlphaFoldDB" id="A0A9P4HFW1"/>
<dbReference type="EMBL" id="ML978166">
    <property type="protein sequence ID" value="KAF2033499.1"/>
    <property type="molecule type" value="Genomic_DNA"/>
</dbReference>
<gene>
    <name evidence="7" type="ORF">EK21DRAFT_58707</name>
</gene>
<keyword evidence="2" id="KW-0227">DNA damage</keyword>
<dbReference type="PANTHER" id="PTHR15107">
    <property type="entry name" value="RETINOBLASTOMA BINDING PROTEIN 8"/>
    <property type="match status" value="1"/>
</dbReference>
<dbReference type="OrthoDB" id="5801062at2759"/>
<dbReference type="InterPro" id="IPR013882">
    <property type="entry name" value="Ctp1_C"/>
</dbReference>
<feature type="compositionally biased region" description="Basic residues" evidence="5">
    <location>
        <begin position="473"/>
        <end position="484"/>
    </location>
</feature>
<feature type="compositionally biased region" description="Basic and acidic residues" evidence="5">
    <location>
        <begin position="751"/>
        <end position="766"/>
    </location>
</feature>
<comment type="subcellular location">
    <subcellularLocation>
        <location evidence="1">Nucleus</location>
    </subcellularLocation>
</comment>
<evidence type="ECO:0000256" key="5">
    <source>
        <dbReference type="SAM" id="MobiDB-lite"/>
    </source>
</evidence>
<feature type="region of interest" description="Disordered" evidence="5">
    <location>
        <begin position="230"/>
        <end position="266"/>
    </location>
</feature>
<evidence type="ECO:0000256" key="2">
    <source>
        <dbReference type="ARBA" id="ARBA00022763"/>
    </source>
</evidence>
<dbReference type="Pfam" id="PF08573">
    <property type="entry name" value="SAE2"/>
    <property type="match status" value="1"/>
</dbReference>
<feature type="compositionally biased region" description="Polar residues" evidence="5">
    <location>
        <begin position="524"/>
        <end position="537"/>
    </location>
</feature>
<reference evidence="7" key="1">
    <citation type="journal article" date="2020" name="Stud. Mycol.">
        <title>101 Dothideomycetes genomes: a test case for predicting lifestyles and emergence of pathogens.</title>
        <authorList>
            <person name="Haridas S."/>
            <person name="Albert R."/>
            <person name="Binder M."/>
            <person name="Bloem J."/>
            <person name="Labutti K."/>
            <person name="Salamov A."/>
            <person name="Andreopoulos B."/>
            <person name="Baker S."/>
            <person name="Barry K."/>
            <person name="Bills G."/>
            <person name="Bluhm B."/>
            <person name="Cannon C."/>
            <person name="Castanera R."/>
            <person name="Culley D."/>
            <person name="Daum C."/>
            <person name="Ezra D."/>
            <person name="Gonzalez J."/>
            <person name="Henrissat B."/>
            <person name="Kuo A."/>
            <person name="Liang C."/>
            <person name="Lipzen A."/>
            <person name="Lutzoni F."/>
            <person name="Magnuson J."/>
            <person name="Mondo S."/>
            <person name="Nolan M."/>
            <person name="Ohm R."/>
            <person name="Pangilinan J."/>
            <person name="Park H.-J."/>
            <person name="Ramirez L."/>
            <person name="Alfaro M."/>
            <person name="Sun H."/>
            <person name="Tritt A."/>
            <person name="Yoshinaga Y."/>
            <person name="Zwiers L.-H."/>
            <person name="Turgeon B."/>
            <person name="Goodwin S."/>
            <person name="Spatafora J."/>
            <person name="Crous P."/>
            <person name="Grigoriev I."/>
        </authorList>
    </citation>
    <scope>NUCLEOTIDE SEQUENCE</scope>
    <source>
        <strain evidence="7">CBS 110217</strain>
    </source>
</reference>